<evidence type="ECO:0000256" key="2">
    <source>
        <dbReference type="ARBA" id="ARBA00023015"/>
    </source>
</evidence>
<sequence length="296" mass="34398">MLLFFEVAQQLSFSKAAEQLDISRSYLSQQIRQLEQDFNTQLLVRTTRKVRLTTEGQQVLLQAQAIRHGLLGLERDLKHSDKDVTGVLRITAPSSFADTFLVDACSEFNRSYPEVSFEIEIGHKLENLHERNFVLAIRVTDTPPQNMVARKLMSYCHWVVASPEYLSCHALPLHPDDLSALDCLVFPNWRNWHFLKDGQSHQIETQGRFACSDNSMLVKAAIQHQGVVRVPEHLLWAHVKFGRLQRLLSDYQLEPRQVWMLYPPKIDHSSRLQVFVAYLQHFIEKNIDNQLKIEER</sequence>
<dbReference type="PROSITE" id="PS50931">
    <property type="entry name" value="HTH_LYSR"/>
    <property type="match status" value="1"/>
</dbReference>
<dbReference type="RefSeq" id="WP_272138991.1">
    <property type="nucleotide sequence ID" value="NZ_JAQLOI010000003.1"/>
</dbReference>
<dbReference type="Proteomes" id="UP001210678">
    <property type="component" value="Unassembled WGS sequence"/>
</dbReference>
<evidence type="ECO:0000256" key="3">
    <source>
        <dbReference type="ARBA" id="ARBA00023125"/>
    </source>
</evidence>
<dbReference type="InterPro" id="IPR036390">
    <property type="entry name" value="WH_DNA-bd_sf"/>
</dbReference>
<dbReference type="PRINTS" id="PR00039">
    <property type="entry name" value="HTHLYSR"/>
</dbReference>
<dbReference type="Pfam" id="PF00126">
    <property type="entry name" value="HTH_1"/>
    <property type="match status" value="1"/>
</dbReference>
<dbReference type="Pfam" id="PF03466">
    <property type="entry name" value="LysR_substrate"/>
    <property type="match status" value="1"/>
</dbReference>
<dbReference type="InterPro" id="IPR000847">
    <property type="entry name" value="LysR_HTH_N"/>
</dbReference>
<comment type="similarity">
    <text evidence="1">Belongs to the LysR transcriptional regulatory family.</text>
</comment>
<proteinExistence type="inferred from homology"/>
<dbReference type="SUPFAM" id="SSF53850">
    <property type="entry name" value="Periplasmic binding protein-like II"/>
    <property type="match status" value="1"/>
</dbReference>
<accession>A0ABT4YVE2</accession>
<dbReference type="SUPFAM" id="SSF46785">
    <property type="entry name" value="Winged helix' DNA-binding domain"/>
    <property type="match status" value="1"/>
</dbReference>
<reference evidence="6 7" key="1">
    <citation type="submission" date="2023-01" db="EMBL/GenBank/DDBJ databases">
        <title>Vibrio sp. KJ40-1 sp.nov, isolated from marine algae.</title>
        <authorList>
            <person name="Butt M."/>
            <person name="Kim J.M.J."/>
            <person name="Jeon C.O.C."/>
        </authorList>
    </citation>
    <scope>NUCLEOTIDE SEQUENCE [LARGE SCALE GENOMIC DNA]</scope>
    <source>
        <strain evidence="6 7">KJ40-1</strain>
    </source>
</reference>
<evidence type="ECO:0000256" key="4">
    <source>
        <dbReference type="ARBA" id="ARBA00023163"/>
    </source>
</evidence>
<keyword evidence="3" id="KW-0238">DNA-binding</keyword>
<dbReference type="CDD" id="cd08422">
    <property type="entry name" value="PBP2_CrgA_like"/>
    <property type="match status" value="1"/>
</dbReference>
<protein>
    <submittedName>
        <fullName evidence="6">LysR family transcriptional regulator</fullName>
    </submittedName>
</protein>
<keyword evidence="4" id="KW-0804">Transcription</keyword>
<keyword evidence="2" id="KW-0805">Transcription regulation</keyword>
<dbReference type="PANTHER" id="PTHR30537:SF5">
    <property type="entry name" value="HTH-TYPE TRANSCRIPTIONAL ACTIVATOR TTDR-RELATED"/>
    <property type="match status" value="1"/>
</dbReference>
<keyword evidence="7" id="KW-1185">Reference proteome</keyword>
<organism evidence="6 7">
    <name type="scientific">Vibrio algarum</name>
    <dbReference type="NCBI Taxonomy" id="3020714"/>
    <lineage>
        <taxon>Bacteria</taxon>
        <taxon>Pseudomonadati</taxon>
        <taxon>Pseudomonadota</taxon>
        <taxon>Gammaproteobacteria</taxon>
        <taxon>Vibrionales</taxon>
        <taxon>Vibrionaceae</taxon>
        <taxon>Vibrio</taxon>
    </lineage>
</organism>
<feature type="domain" description="HTH lysR-type" evidence="5">
    <location>
        <begin position="1"/>
        <end position="53"/>
    </location>
</feature>
<dbReference type="InterPro" id="IPR005119">
    <property type="entry name" value="LysR_subst-bd"/>
</dbReference>
<dbReference type="InterPro" id="IPR036388">
    <property type="entry name" value="WH-like_DNA-bd_sf"/>
</dbReference>
<name>A0ABT4YVE2_9VIBR</name>
<evidence type="ECO:0000259" key="5">
    <source>
        <dbReference type="PROSITE" id="PS50931"/>
    </source>
</evidence>
<evidence type="ECO:0000313" key="7">
    <source>
        <dbReference type="Proteomes" id="UP001210678"/>
    </source>
</evidence>
<dbReference type="Gene3D" id="3.40.190.290">
    <property type="match status" value="1"/>
</dbReference>
<gene>
    <name evidence="6" type="ORF">PGX00_17555</name>
</gene>
<dbReference type="EMBL" id="JAQLOI010000003">
    <property type="protein sequence ID" value="MDB1125357.1"/>
    <property type="molecule type" value="Genomic_DNA"/>
</dbReference>
<comment type="caution">
    <text evidence="6">The sequence shown here is derived from an EMBL/GenBank/DDBJ whole genome shotgun (WGS) entry which is preliminary data.</text>
</comment>
<evidence type="ECO:0000256" key="1">
    <source>
        <dbReference type="ARBA" id="ARBA00009437"/>
    </source>
</evidence>
<evidence type="ECO:0000313" key="6">
    <source>
        <dbReference type="EMBL" id="MDB1125357.1"/>
    </source>
</evidence>
<dbReference type="InterPro" id="IPR058163">
    <property type="entry name" value="LysR-type_TF_proteobact-type"/>
</dbReference>
<dbReference type="PANTHER" id="PTHR30537">
    <property type="entry name" value="HTH-TYPE TRANSCRIPTIONAL REGULATOR"/>
    <property type="match status" value="1"/>
</dbReference>
<dbReference type="Gene3D" id="1.10.10.10">
    <property type="entry name" value="Winged helix-like DNA-binding domain superfamily/Winged helix DNA-binding domain"/>
    <property type="match status" value="1"/>
</dbReference>